<gene>
    <name evidence="1" type="ORF">BD410DRAFT_793277</name>
</gene>
<evidence type="ECO:0000313" key="2">
    <source>
        <dbReference type="Proteomes" id="UP000294933"/>
    </source>
</evidence>
<sequence>MRRTEDKDDGFERRRRDRAVPHISCSRTGHQYFCISLSPEDPDGDFVNSLSHE</sequence>
<dbReference type="AlphaFoldDB" id="A0A4Y7PV37"/>
<dbReference type="Proteomes" id="UP000294933">
    <property type="component" value="Unassembled WGS sequence"/>
</dbReference>
<reference evidence="1 2" key="1">
    <citation type="submission" date="2018-06" db="EMBL/GenBank/DDBJ databases">
        <title>A transcriptomic atlas of mushroom development highlights an independent origin of complex multicellularity.</title>
        <authorList>
            <consortium name="DOE Joint Genome Institute"/>
            <person name="Krizsan K."/>
            <person name="Almasi E."/>
            <person name="Merenyi Z."/>
            <person name="Sahu N."/>
            <person name="Viragh M."/>
            <person name="Koszo T."/>
            <person name="Mondo S."/>
            <person name="Kiss B."/>
            <person name="Balint B."/>
            <person name="Kues U."/>
            <person name="Barry K."/>
            <person name="Hegedus J.C."/>
            <person name="Henrissat B."/>
            <person name="Johnson J."/>
            <person name="Lipzen A."/>
            <person name="Ohm R."/>
            <person name="Nagy I."/>
            <person name="Pangilinan J."/>
            <person name="Yan J."/>
            <person name="Xiong Y."/>
            <person name="Grigoriev I.V."/>
            <person name="Hibbett D.S."/>
            <person name="Nagy L.G."/>
        </authorList>
    </citation>
    <scope>NUCLEOTIDE SEQUENCE [LARGE SCALE GENOMIC DNA]</scope>
    <source>
        <strain evidence="1 2">SZMC22713</strain>
    </source>
</reference>
<protein>
    <submittedName>
        <fullName evidence="1">Uncharacterized protein</fullName>
    </submittedName>
</protein>
<accession>A0A4Y7PV37</accession>
<proteinExistence type="predicted"/>
<dbReference type="VEuPathDB" id="FungiDB:BD410DRAFT_793277"/>
<organism evidence="1 2">
    <name type="scientific">Rickenella mellea</name>
    <dbReference type="NCBI Taxonomy" id="50990"/>
    <lineage>
        <taxon>Eukaryota</taxon>
        <taxon>Fungi</taxon>
        <taxon>Dikarya</taxon>
        <taxon>Basidiomycota</taxon>
        <taxon>Agaricomycotina</taxon>
        <taxon>Agaricomycetes</taxon>
        <taxon>Hymenochaetales</taxon>
        <taxon>Rickenellaceae</taxon>
        <taxon>Rickenella</taxon>
    </lineage>
</organism>
<keyword evidence="2" id="KW-1185">Reference proteome</keyword>
<dbReference type="EMBL" id="ML170208">
    <property type="protein sequence ID" value="TDL18390.1"/>
    <property type="molecule type" value="Genomic_DNA"/>
</dbReference>
<evidence type="ECO:0000313" key="1">
    <source>
        <dbReference type="EMBL" id="TDL18390.1"/>
    </source>
</evidence>
<name>A0A4Y7PV37_9AGAM</name>